<reference evidence="1 2" key="1">
    <citation type="submission" date="2023-03" db="EMBL/GenBank/DDBJ databases">
        <title>Genome insight into feeding habits of ladybird beetles.</title>
        <authorList>
            <person name="Li H.-S."/>
            <person name="Huang Y.-H."/>
            <person name="Pang H."/>
        </authorList>
    </citation>
    <scope>NUCLEOTIDE SEQUENCE [LARGE SCALE GENOMIC DNA]</scope>
    <source>
        <strain evidence="1">SYSU_2023b</strain>
        <tissue evidence="1">Whole body</tissue>
    </source>
</reference>
<name>A0AAW1URX1_9CUCU</name>
<sequence>MYYTTRNGEIYEEAEWLPHSTYFCDFEDRENNECLNDFKNNDGGYKIVNSIEYENWPVFDMRWEDLPAEMLHSTRESDENRLSFTKILKVQDGENLKVTLSLRASEVHFLLCDQEDVTSANCYWFIIQGWRGKKTVLRKCNQQIPDVVNEYPKTPCVDPVVEIKHPDVPSFLNTKKWNHLTLEKLGQNLYLRNIENGKSTTIIEYSDKADNIDVRYLLGHTKDPTSAYYKLHKHQYLRTSQASSNDIFFDVPEFDVENQEICFSVMLTTCRDCWTTFFAFSTEGTHFIDNIDVPPSYVSKTLKND</sequence>
<accession>A0AAW1URX1</accession>
<evidence type="ECO:0000313" key="2">
    <source>
        <dbReference type="Proteomes" id="UP001431783"/>
    </source>
</evidence>
<dbReference type="EMBL" id="JARQZJ010000092">
    <property type="protein sequence ID" value="KAK9883933.1"/>
    <property type="molecule type" value="Genomic_DNA"/>
</dbReference>
<gene>
    <name evidence="1" type="ORF">WA026_004873</name>
</gene>
<proteinExistence type="predicted"/>
<dbReference type="AlphaFoldDB" id="A0AAW1URX1"/>
<protein>
    <submittedName>
        <fullName evidence="1">Uncharacterized protein</fullName>
    </submittedName>
</protein>
<evidence type="ECO:0000313" key="1">
    <source>
        <dbReference type="EMBL" id="KAK9883933.1"/>
    </source>
</evidence>
<organism evidence="1 2">
    <name type="scientific">Henosepilachna vigintioctopunctata</name>
    <dbReference type="NCBI Taxonomy" id="420089"/>
    <lineage>
        <taxon>Eukaryota</taxon>
        <taxon>Metazoa</taxon>
        <taxon>Ecdysozoa</taxon>
        <taxon>Arthropoda</taxon>
        <taxon>Hexapoda</taxon>
        <taxon>Insecta</taxon>
        <taxon>Pterygota</taxon>
        <taxon>Neoptera</taxon>
        <taxon>Endopterygota</taxon>
        <taxon>Coleoptera</taxon>
        <taxon>Polyphaga</taxon>
        <taxon>Cucujiformia</taxon>
        <taxon>Coccinelloidea</taxon>
        <taxon>Coccinellidae</taxon>
        <taxon>Epilachninae</taxon>
        <taxon>Epilachnini</taxon>
        <taxon>Henosepilachna</taxon>
    </lineage>
</organism>
<comment type="caution">
    <text evidence="1">The sequence shown here is derived from an EMBL/GenBank/DDBJ whole genome shotgun (WGS) entry which is preliminary data.</text>
</comment>
<dbReference type="Proteomes" id="UP001431783">
    <property type="component" value="Unassembled WGS sequence"/>
</dbReference>
<keyword evidence="2" id="KW-1185">Reference proteome</keyword>